<dbReference type="PANTHER" id="PTHR47272">
    <property type="entry name" value="DDE_TNP_1_7 DOMAIN-CONTAINING PROTEIN"/>
    <property type="match status" value="1"/>
</dbReference>
<keyword evidence="3" id="KW-1185">Reference proteome</keyword>
<evidence type="ECO:0000313" key="3">
    <source>
        <dbReference type="Proteomes" id="UP001159363"/>
    </source>
</evidence>
<comment type="caution">
    <text evidence="2">The sequence shown here is derived from an EMBL/GenBank/DDBJ whole genome shotgun (WGS) entry which is preliminary data.</text>
</comment>
<reference evidence="2 3" key="1">
    <citation type="submission" date="2023-02" db="EMBL/GenBank/DDBJ databases">
        <title>LHISI_Scaffold_Assembly.</title>
        <authorList>
            <person name="Stuart O.P."/>
            <person name="Cleave R."/>
            <person name="Magrath M.J.L."/>
            <person name="Mikheyev A.S."/>
        </authorList>
    </citation>
    <scope>NUCLEOTIDE SEQUENCE [LARGE SCALE GENOMIC DNA]</scope>
    <source>
        <strain evidence="2">Daus_M_001</strain>
        <tissue evidence="2">Leg muscle</tissue>
    </source>
</reference>
<dbReference type="EMBL" id="JARBHB010000004">
    <property type="protein sequence ID" value="KAJ8886815.1"/>
    <property type="molecule type" value="Genomic_DNA"/>
</dbReference>
<gene>
    <name evidence="2" type="ORF">PR048_013027</name>
</gene>
<evidence type="ECO:0000313" key="2">
    <source>
        <dbReference type="EMBL" id="KAJ8886815.1"/>
    </source>
</evidence>
<dbReference type="InterPro" id="IPR029526">
    <property type="entry name" value="PGBD"/>
</dbReference>
<name>A0ABQ9HR11_9NEOP</name>
<dbReference type="Proteomes" id="UP001159363">
    <property type="component" value="Chromosome X"/>
</dbReference>
<dbReference type="PANTHER" id="PTHR47272:SF1">
    <property type="entry name" value="PIGGYBAC TRANSPOSABLE ELEMENT-DERIVED PROTEIN 3-LIKE"/>
    <property type="match status" value="1"/>
</dbReference>
<sequence length="175" mass="20658">MDPIQYFRHLFEKDFINRIVEPSNIFSVQKNVNKPLTTDAIEMEQMYWSSQSRIEKVADVMSRNKLKEIKSNHFKDNTKQPSLTDPERGRLFKNRPLVNSLITKFRDIPFEDHMLSVDEQTVPFQGKSTLTQYNPNKPYKWGYKIFVLTDSKGLVHNFKIHTGRMNTQNPAQYKS</sequence>
<accession>A0ABQ9HR11</accession>
<proteinExistence type="predicted"/>
<evidence type="ECO:0000259" key="1">
    <source>
        <dbReference type="Pfam" id="PF13843"/>
    </source>
</evidence>
<organism evidence="2 3">
    <name type="scientific">Dryococelus australis</name>
    <dbReference type="NCBI Taxonomy" id="614101"/>
    <lineage>
        <taxon>Eukaryota</taxon>
        <taxon>Metazoa</taxon>
        <taxon>Ecdysozoa</taxon>
        <taxon>Arthropoda</taxon>
        <taxon>Hexapoda</taxon>
        <taxon>Insecta</taxon>
        <taxon>Pterygota</taxon>
        <taxon>Neoptera</taxon>
        <taxon>Polyneoptera</taxon>
        <taxon>Phasmatodea</taxon>
        <taxon>Verophasmatodea</taxon>
        <taxon>Anareolatae</taxon>
        <taxon>Phasmatidae</taxon>
        <taxon>Eurycanthinae</taxon>
        <taxon>Dryococelus</taxon>
    </lineage>
</organism>
<feature type="domain" description="PiggyBac transposable element-derived protein" evidence="1">
    <location>
        <begin position="2"/>
        <end position="168"/>
    </location>
</feature>
<dbReference type="Pfam" id="PF13843">
    <property type="entry name" value="DDE_Tnp_1_7"/>
    <property type="match status" value="1"/>
</dbReference>
<protein>
    <recommendedName>
        <fullName evidence="1">PiggyBac transposable element-derived protein domain-containing protein</fullName>
    </recommendedName>
</protein>